<accession>A0ABP8NH98</accession>
<dbReference type="SUPFAM" id="SSF54637">
    <property type="entry name" value="Thioesterase/thiol ester dehydrase-isomerase"/>
    <property type="match status" value="1"/>
</dbReference>
<evidence type="ECO:0000313" key="2">
    <source>
        <dbReference type="Proteomes" id="UP001500067"/>
    </source>
</evidence>
<dbReference type="EMBL" id="BAABFA010000011">
    <property type="protein sequence ID" value="GAA4465825.1"/>
    <property type="molecule type" value="Genomic_DNA"/>
</dbReference>
<dbReference type="Proteomes" id="UP001500067">
    <property type="component" value="Unassembled WGS sequence"/>
</dbReference>
<reference evidence="2" key="1">
    <citation type="journal article" date="2019" name="Int. J. Syst. Evol. Microbiol.">
        <title>The Global Catalogue of Microorganisms (GCM) 10K type strain sequencing project: providing services to taxonomists for standard genome sequencing and annotation.</title>
        <authorList>
            <consortium name="The Broad Institute Genomics Platform"/>
            <consortium name="The Broad Institute Genome Sequencing Center for Infectious Disease"/>
            <person name="Wu L."/>
            <person name="Ma J."/>
        </authorList>
    </citation>
    <scope>NUCLEOTIDE SEQUENCE [LARGE SCALE GENOMIC DNA]</scope>
    <source>
        <strain evidence="2">JCM 32105</strain>
    </source>
</reference>
<gene>
    <name evidence="1" type="ORF">GCM10023093_18660</name>
</gene>
<sequence>MEQLYTQHMRTDTVSVGSNDVDEQGIYTTCNMLQMVARTNDVTIMEAFGISGLSHIRARHYSMDLTGKAILGDNLRITSLYTLTGRRQLQVQVYITRTSKRQTITICTGYFIFINRSETIKNTSYHADTVLA</sequence>
<evidence type="ECO:0008006" key="3">
    <source>
        <dbReference type="Google" id="ProtNLM"/>
    </source>
</evidence>
<dbReference type="InterPro" id="IPR029069">
    <property type="entry name" value="HotDog_dom_sf"/>
</dbReference>
<dbReference type="Gene3D" id="3.10.129.10">
    <property type="entry name" value="Hotdog Thioesterase"/>
    <property type="match status" value="1"/>
</dbReference>
<name>A0ABP8NH98_9BACT</name>
<comment type="caution">
    <text evidence="1">The sequence shown here is derived from an EMBL/GenBank/DDBJ whole genome shotgun (WGS) entry which is preliminary data.</text>
</comment>
<protein>
    <recommendedName>
        <fullName evidence="3">Thioesterase domain-containing protein</fullName>
    </recommendedName>
</protein>
<proteinExistence type="predicted"/>
<keyword evidence="2" id="KW-1185">Reference proteome</keyword>
<organism evidence="1 2">
    <name type="scientific">Nemorincola caseinilytica</name>
    <dbReference type="NCBI Taxonomy" id="2054315"/>
    <lineage>
        <taxon>Bacteria</taxon>
        <taxon>Pseudomonadati</taxon>
        <taxon>Bacteroidota</taxon>
        <taxon>Chitinophagia</taxon>
        <taxon>Chitinophagales</taxon>
        <taxon>Chitinophagaceae</taxon>
        <taxon>Nemorincola</taxon>
    </lineage>
</organism>
<evidence type="ECO:0000313" key="1">
    <source>
        <dbReference type="EMBL" id="GAA4465825.1"/>
    </source>
</evidence>